<evidence type="ECO:0000313" key="1">
    <source>
        <dbReference type="EMBL" id="AFR09731.1"/>
    </source>
</evidence>
<proteinExistence type="predicted"/>
<reference evidence="2" key="2">
    <citation type="submission" date="2012-08" db="EMBL/GenBank/DDBJ databases">
        <title>Whole-genome sequence of Nocardiopsis alba strain ATCC BAA-2165 associated with honeybees.</title>
        <authorList>
            <person name="Qiao J."/>
            <person name="Chen L."/>
            <person name="Li Y."/>
            <person name="Wang J."/>
            <person name="Zhang W."/>
            <person name="Chen S."/>
        </authorList>
    </citation>
    <scope>NUCLEOTIDE SEQUENCE [LARGE SCALE GENOMIC DNA]</scope>
    <source>
        <strain evidence="2">ATCC BAA-2165 / BE74</strain>
    </source>
</reference>
<accession>J7LAM9</accession>
<dbReference type="EMBL" id="CP003788">
    <property type="protein sequence ID" value="AFR09731.1"/>
    <property type="molecule type" value="Genomic_DNA"/>
</dbReference>
<dbReference type="HOGENOM" id="CLU_1894019_0_0_11"/>
<name>J7LAM9_NOCAA</name>
<protein>
    <submittedName>
        <fullName evidence="1">Uncharacterized protein</fullName>
    </submittedName>
</protein>
<dbReference type="KEGG" id="nal:B005_2272"/>
<dbReference type="Proteomes" id="UP000003779">
    <property type="component" value="Chromosome"/>
</dbReference>
<reference evidence="1 2" key="1">
    <citation type="journal article" date="2012" name="J. Bacteriol.">
        <title>Whole-Genome Sequence of Nocardiopsis alba Strain ATCC BAA-2165, Associated with Honeybees.</title>
        <authorList>
            <person name="Qiao J."/>
            <person name="Chen L."/>
            <person name="Li Y."/>
            <person name="Wang J."/>
            <person name="Zhang W."/>
            <person name="Chen S."/>
        </authorList>
    </citation>
    <scope>NUCLEOTIDE SEQUENCE [LARGE SCALE GENOMIC DNA]</scope>
    <source>
        <strain evidence="2">ATCC BAA-2165 / BE74</strain>
    </source>
</reference>
<dbReference type="AlphaFoldDB" id="J7LAM9"/>
<organism evidence="1 2">
    <name type="scientific">Nocardiopsis alba (strain ATCC BAA-2165 / BE74)</name>
    <dbReference type="NCBI Taxonomy" id="1205910"/>
    <lineage>
        <taxon>Bacteria</taxon>
        <taxon>Bacillati</taxon>
        <taxon>Actinomycetota</taxon>
        <taxon>Actinomycetes</taxon>
        <taxon>Streptosporangiales</taxon>
        <taxon>Nocardiopsidaceae</taxon>
        <taxon>Nocardiopsis</taxon>
    </lineage>
</organism>
<gene>
    <name evidence="1" type="ordered locus">B005_2272</name>
</gene>
<sequence>MVIVITFLRGRVPDRRERLPHRAFEFSPLSQGSSFTRASTRGLPKGPSSLLPGRRVRARLSTLVLDVRSAAGNGRGRGFRSGVFLRLGRRWSTDGAAVVGQGPRRRRVRCRGTGILPVRPVRIANTAPVRGCSP</sequence>
<evidence type="ECO:0000313" key="2">
    <source>
        <dbReference type="Proteomes" id="UP000003779"/>
    </source>
</evidence>